<dbReference type="Pfam" id="PF20579">
    <property type="entry name" value="LapA"/>
    <property type="match status" value="1"/>
</dbReference>
<dbReference type="SMART" id="SM00237">
    <property type="entry name" value="Calx_beta"/>
    <property type="match status" value="2"/>
</dbReference>
<evidence type="ECO:0000256" key="2">
    <source>
        <dbReference type="ARBA" id="ARBA00022525"/>
    </source>
</evidence>
<sequence>TVNLTYTGTASNGTDYTGVVSVTIPAGATNATFSLATLDDALADSGETIIVSLGSITGGGFEAIAANPSSNSVTTTISDEATPDTVLVSIAGPASVTEGATTTNYTVSLGQAAATAVTVNLTYSGTATGGGSDYTGVVSVTIPAGATSATFTLPTTNDVFDEPDETVVITLGSISGGGFEAIAANPAANSVTTTIVDNDPTPSLVINDVTVNEAAGTATFTVTLSAASGQVVTVNYATGGGTATAGSDYTAVSGTLTFAAGTTTQTITVPITNDLAIESSETFNVTLSGATNATIADNTGVGTITDNDTAPVIDLDANNSSGATGANYTLSFTENTAGAGPSITDADFTITGVSSGTLAGATIVLTNRQTGDALNLGTDVAGISVNTVSTAGTVTITLSGAGTVADYVQRIKNISFTNNVDDPSATARTVTVQVTDGVNSSNTATTTINVIPVNDEPTTNNVTATGNEDTLITVTLAGADVDGTVAGYVISSLPVNGTLYSNAAGTTVITAGSVVTGPVYFRPSTDWNGSTSFQYAARDNNGLTDSTPATATINVTPVNDGAPAAVADTFSTVLGTPIIITQAQLLANDTLRDHAAISSVSAGSGGSLVNNGDGTYTFTPSAAGTGSFTYTLTDDDGQTSTATVSVTTYATRDDLITVNESALSTGSGGGVSVVSGNLLSNDPGATSITSVGGITDGGTGDTDARAGYIGVNQTVGGILVGNLVVDVAGTGLGDYTYTLLDNADNSAAANNNSITAPIAYVTNTGSANAQITIVDDRPIAYAHTINVAESAMPSYNLVLVLDISRSMTLAEAGGQLQDEAANGTYTASDRLTLAKEAMIELVSAYFDQSASMAVKIVTFGPTATILNGGTAYTDKAALIAAINGITVSATGGTNYEAALTAATTAFGTPSASTHNVSYFISDGAPTSGNSATAVSAWDSFTATNNIDSYALGVGGGINSSTTLNTIHNVDADGSGTRDSAIIVPDLNDLAATLTSSVPVAYGGSVVGSSSNVGSTLGADDGWVQSITVQLDTNSNGTPDTNVTFNYNHATNQISWTGGFPAGSPITGDTLALNAARGFVYGNLTFDFATGSYTYYTGTSASAGTSFGLSFVAQDSDGDVTPSTSLTFNVVDGVPVARPDFDTLSPNATSFTGNVMTGIGTDDGLPTGTLATDFTALGAGADTAVDGARVSSIVFLGQTINLTSASSGSFSGGSYTVTAAGVLTWTNATTGSSLVFNRDGYYNYTPATASLPNPPVGTLQTVTLTSAPAASTGLTITGYDELHASAGITYYDTTGTANDGAGVTGRGIASTATSSDGNTNNRSLDGLETMVFTFSTTTYPHGVENISFNINAANSNLGSTTASGGSSSLSYSVYHIDGHLLGTFVSTAEGVVTLPSGYSNVGSIEVQASSDAEARITDIRYQTVLDDTSTTVVAPVTIGYTLTDTDGDSSSSTLTLTSYNNALAGDAGNNTLTGSGINDQIYGMDGNDTISGGAGHDLLSGGAGNDSLSGGDGDDKLFGGAGNDTLDGGAGNDRLIGGSGNDIMTGGAGSDTFIWSLADRGAPGSPAVDTITAFDNSTAAAGGDVLDLRDLLQGETHTGTDAGTLSNYLHFTTSGGNTTVQISTAGGFVSGYNAGAVDQSIVLQGVDLTNSGALSTDTAVIQDLLSKGKLQAD</sequence>
<dbReference type="CDD" id="cd00198">
    <property type="entry name" value="vWFA"/>
    <property type="match status" value="1"/>
</dbReference>
<dbReference type="PROSITE" id="PS00330">
    <property type="entry name" value="HEMOLYSIN_CALCIUM"/>
    <property type="match status" value="5"/>
</dbReference>
<keyword evidence="2" id="KW-0964">Secreted</keyword>
<dbReference type="NCBIfam" id="TIGR03661">
    <property type="entry name" value="T1SS_VCA0849"/>
    <property type="match status" value="1"/>
</dbReference>
<dbReference type="InterPro" id="IPR050557">
    <property type="entry name" value="RTX_toxin/Mannuronan_C5-epim"/>
</dbReference>
<feature type="domain" description="VWFA" evidence="6">
    <location>
        <begin position="796"/>
        <end position="997"/>
    </location>
</feature>
<dbReference type="PANTHER" id="PTHR38340">
    <property type="entry name" value="S-LAYER PROTEIN"/>
    <property type="match status" value="1"/>
</dbReference>
<dbReference type="InterPro" id="IPR001343">
    <property type="entry name" value="Hemolysn_Ca-bd"/>
</dbReference>
<comment type="caution">
    <text evidence="7">The sequence shown here is derived from an EMBL/GenBank/DDBJ whole genome shotgun (WGS) entry which is preliminary data.</text>
</comment>
<dbReference type="EMBL" id="JAYXHS010000006">
    <property type="protein sequence ID" value="MEC5388368.1"/>
    <property type="molecule type" value="Genomic_DNA"/>
</dbReference>
<dbReference type="InterPro" id="IPR041690">
    <property type="entry name" value="Cadherin_5"/>
</dbReference>
<dbReference type="InterPro" id="IPR046779">
    <property type="entry name" value="LapA_adhesin_dom"/>
</dbReference>
<dbReference type="PROSITE" id="PS50234">
    <property type="entry name" value="VWFA"/>
    <property type="match status" value="1"/>
</dbReference>
<dbReference type="InterPro" id="IPR002035">
    <property type="entry name" value="VWF_A"/>
</dbReference>
<evidence type="ECO:0000256" key="4">
    <source>
        <dbReference type="ARBA" id="ARBA00022737"/>
    </source>
</evidence>
<dbReference type="SMART" id="SM00327">
    <property type="entry name" value="VWA"/>
    <property type="match status" value="1"/>
</dbReference>
<evidence type="ECO:0000313" key="8">
    <source>
        <dbReference type="Proteomes" id="UP001331561"/>
    </source>
</evidence>
<dbReference type="InterPro" id="IPR018511">
    <property type="entry name" value="Hemolysin-typ_Ca-bd_CS"/>
</dbReference>
<dbReference type="InterPro" id="IPR003644">
    <property type="entry name" value="Calx_beta"/>
</dbReference>
<dbReference type="Gene3D" id="2.150.10.10">
    <property type="entry name" value="Serralysin-like metalloprotease, C-terminal"/>
    <property type="match status" value="2"/>
</dbReference>
<dbReference type="Pfam" id="PF17892">
    <property type="entry name" value="Cadherin_5"/>
    <property type="match status" value="1"/>
</dbReference>
<keyword evidence="8" id="KW-1185">Reference proteome</keyword>
<evidence type="ECO:0000256" key="5">
    <source>
        <dbReference type="ARBA" id="ARBA00022837"/>
    </source>
</evidence>
<organism evidence="7 8">
    <name type="scientific">Uliginosibacterium silvisoli</name>
    <dbReference type="NCBI Taxonomy" id="3114758"/>
    <lineage>
        <taxon>Bacteria</taxon>
        <taxon>Pseudomonadati</taxon>
        <taxon>Pseudomonadota</taxon>
        <taxon>Betaproteobacteria</taxon>
        <taxon>Rhodocyclales</taxon>
        <taxon>Zoogloeaceae</taxon>
        <taxon>Uliginosibacterium</taxon>
    </lineage>
</organism>
<dbReference type="RefSeq" id="WP_327601345.1">
    <property type="nucleotide sequence ID" value="NZ_JAYXHS010000006.1"/>
</dbReference>
<feature type="non-terminal residue" evidence="7">
    <location>
        <position position="1"/>
    </location>
</feature>
<dbReference type="Pfam" id="PF00353">
    <property type="entry name" value="HemolysinCabind"/>
    <property type="match status" value="2"/>
</dbReference>
<evidence type="ECO:0000259" key="6">
    <source>
        <dbReference type="PROSITE" id="PS50234"/>
    </source>
</evidence>
<name>A0ABU6K907_9RHOO</name>
<dbReference type="InterPro" id="IPR019960">
    <property type="entry name" value="T1SS_VCA0849"/>
</dbReference>
<dbReference type="Proteomes" id="UP001331561">
    <property type="component" value="Unassembled WGS sequence"/>
</dbReference>
<dbReference type="SUPFAM" id="SSF141072">
    <property type="entry name" value="CalX-like"/>
    <property type="match status" value="3"/>
</dbReference>
<proteinExistence type="predicted"/>
<dbReference type="InterPro" id="IPR036465">
    <property type="entry name" value="vWFA_dom_sf"/>
</dbReference>
<evidence type="ECO:0000256" key="3">
    <source>
        <dbReference type="ARBA" id="ARBA00022729"/>
    </source>
</evidence>
<dbReference type="PRINTS" id="PR00313">
    <property type="entry name" value="CABNDNGRPT"/>
</dbReference>
<accession>A0ABU6K907</accession>
<dbReference type="InterPro" id="IPR011049">
    <property type="entry name" value="Serralysin-like_metalloprot_C"/>
</dbReference>
<evidence type="ECO:0000313" key="7">
    <source>
        <dbReference type="EMBL" id="MEC5388368.1"/>
    </source>
</evidence>
<comment type="subcellular location">
    <subcellularLocation>
        <location evidence="1">Secreted</location>
    </subcellularLocation>
</comment>
<keyword evidence="3" id="KW-0732">Signal</keyword>
<reference evidence="7 8" key="1">
    <citation type="submission" date="2024-01" db="EMBL/GenBank/DDBJ databases">
        <title>Uliginosibacterium soil sp. nov.</title>
        <authorList>
            <person name="Lv Y."/>
        </authorList>
    </citation>
    <scope>NUCLEOTIDE SEQUENCE [LARGE SCALE GENOMIC DNA]</scope>
    <source>
        <strain evidence="7 8">H3</strain>
    </source>
</reference>
<gene>
    <name evidence="7" type="ORF">VVD49_21725</name>
</gene>
<keyword evidence="4" id="KW-0677">Repeat</keyword>
<dbReference type="Gene3D" id="2.60.40.2030">
    <property type="match status" value="3"/>
</dbReference>
<protein>
    <submittedName>
        <fullName evidence="7">Calx-beta domain-containing protein</fullName>
    </submittedName>
</protein>
<dbReference type="Pfam" id="PF03160">
    <property type="entry name" value="Calx-beta"/>
    <property type="match status" value="2"/>
</dbReference>
<dbReference type="InterPro" id="IPR038081">
    <property type="entry name" value="CalX-like_sf"/>
</dbReference>
<evidence type="ECO:0000256" key="1">
    <source>
        <dbReference type="ARBA" id="ARBA00004613"/>
    </source>
</evidence>
<dbReference type="SUPFAM" id="SSF51120">
    <property type="entry name" value="beta-Roll"/>
    <property type="match status" value="1"/>
</dbReference>
<dbReference type="Pfam" id="PF17963">
    <property type="entry name" value="Big_9"/>
    <property type="match status" value="1"/>
</dbReference>
<dbReference type="Gene3D" id="3.40.50.410">
    <property type="entry name" value="von Willebrand factor, type A domain"/>
    <property type="match status" value="1"/>
</dbReference>
<dbReference type="Pfam" id="PF00092">
    <property type="entry name" value="VWA"/>
    <property type="match status" value="1"/>
</dbReference>
<dbReference type="PANTHER" id="PTHR38340:SF1">
    <property type="entry name" value="S-LAYER PROTEIN"/>
    <property type="match status" value="1"/>
</dbReference>
<dbReference type="SUPFAM" id="SSF53300">
    <property type="entry name" value="vWA-like"/>
    <property type="match status" value="1"/>
</dbReference>
<keyword evidence="5" id="KW-0106">Calcium</keyword>